<reference evidence="2 3" key="1">
    <citation type="submission" date="2018-09" db="EMBL/GenBank/DDBJ databases">
        <authorList>
            <person name="Tagini F."/>
        </authorList>
    </citation>
    <scope>NUCLEOTIDE SEQUENCE [LARGE SCALE GENOMIC DNA]</scope>
    <source>
        <strain evidence="2 3">MK136</strain>
    </source>
</reference>
<dbReference type="Proteomes" id="UP000273307">
    <property type="component" value="Unassembled WGS sequence"/>
</dbReference>
<gene>
    <name evidence="2" type="primary">lpqS_2</name>
    <name evidence="2" type="ORF">LAUMK136_00522</name>
</gene>
<keyword evidence="3" id="KW-1185">Reference proteome</keyword>
<evidence type="ECO:0000313" key="2">
    <source>
        <dbReference type="EMBL" id="VBA33847.1"/>
    </source>
</evidence>
<feature type="transmembrane region" description="Helical" evidence="1">
    <location>
        <begin position="41"/>
        <end position="60"/>
    </location>
</feature>
<evidence type="ECO:0000313" key="3">
    <source>
        <dbReference type="Proteomes" id="UP000273307"/>
    </source>
</evidence>
<keyword evidence="1" id="KW-0472">Membrane</keyword>
<accession>A0A498PR06</accession>
<protein>
    <submittedName>
        <fullName evidence="2">Lipoprotein LpqS</fullName>
    </submittedName>
</protein>
<proteinExistence type="predicted"/>
<dbReference type="EMBL" id="UPHP01000012">
    <property type="protein sequence ID" value="VBA33847.1"/>
    <property type="molecule type" value="Genomic_DNA"/>
</dbReference>
<sequence length="162" mass="16594">MNGRAKPARDSTIALYRWGVYDIAVDIRQTGAVSRLLGRSALVAVLAALLLGVAGVHCGLPRWDFHPAQLSPSLPAAPADQLMINGEHALRSDAPTPLCRGKLATAALPQSVTAAAVAVLAVVGLGGLQADPVVFGGRSPPAGPGCVISGRVLLTRLGLARR</sequence>
<dbReference type="InterPro" id="IPR058714">
    <property type="entry name" value="LpqS"/>
</dbReference>
<dbReference type="AlphaFoldDB" id="A0A498PR06"/>
<evidence type="ECO:0000256" key="1">
    <source>
        <dbReference type="SAM" id="Phobius"/>
    </source>
</evidence>
<keyword evidence="2" id="KW-0449">Lipoprotein</keyword>
<organism evidence="2 3">
    <name type="scientific">Mycobacterium attenuatum</name>
    <dbReference type="NCBI Taxonomy" id="2341086"/>
    <lineage>
        <taxon>Bacteria</taxon>
        <taxon>Bacillati</taxon>
        <taxon>Actinomycetota</taxon>
        <taxon>Actinomycetes</taxon>
        <taxon>Mycobacteriales</taxon>
        <taxon>Mycobacteriaceae</taxon>
        <taxon>Mycobacterium</taxon>
    </lineage>
</organism>
<keyword evidence="1" id="KW-1133">Transmembrane helix</keyword>
<name>A0A498PR06_9MYCO</name>
<dbReference type="Pfam" id="PF26327">
    <property type="entry name" value="LpqS"/>
    <property type="match status" value="1"/>
</dbReference>
<keyword evidence="1" id="KW-0812">Transmembrane</keyword>